<organism evidence="2 3">
    <name type="scientific">Pseudomonas taeanensis MS-3</name>
    <dbReference type="NCBI Taxonomy" id="1395571"/>
    <lineage>
        <taxon>Bacteria</taxon>
        <taxon>Pseudomonadati</taxon>
        <taxon>Pseudomonadota</taxon>
        <taxon>Gammaproteobacteria</taxon>
        <taxon>Pseudomonadales</taxon>
        <taxon>Pseudomonadaceae</taxon>
        <taxon>Pseudomonas</taxon>
    </lineage>
</organism>
<evidence type="ECO:0000313" key="2">
    <source>
        <dbReference type="EMBL" id="KFX71482.1"/>
    </source>
</evidence>
<comment type="caution">
    <text evidence="2">The sequence shown here is derived from an EMBL/GenBank/DDBJ whole genome shotgun (WGS) entry which is preliminary data.</text>
</comment>
<protein>
    <submittedName>
        <fullName evidence="2">Glyoxalase</fullName>
    </submittedName>
</protein>
<dbReference type="PANTHER" id="PTHR33993">
    <property type="entry name" value="GLYOXALASE-RELATED"/>
    <property type="match status" value="1"/>
</dbReference>
<dbReference type="InterPro" id="IPR004360">
    <property type="entry name" value="Glyas_Fos-R_dOase_dom"/>
</dbReference>
<dbReference type="Gene3D" id="3.10.180.10">
    <property type="entry name" value="2,3-Dihydroxybiphenyl 1,2-Dioxygenase, domain 1"/>
    <property type="match status" value="1"/>
</dbReference>
<evidence type="ECO:0000259" key="1">
    <source>
        <dbReference type="PROSITE" id="PS51819"/>
    </source>
</evidence>
<dbReference type="Proteomes" id="UP000030063">
    <property type="component" value="Unassembled WGS sequence"/>
</dbReference>
<dbReference type="InterPro" id="IPR037523">
    <property type="entry name" value="VOC_core"/>
</dbReference>
<dbReference type="CDD" id="cd07247">
    <property type="entry name" value="SgaA_N_like"/>
    <property type="match status" value="1"/>
</dbReference>
<dbReference type="OrthoDB" id="8776491at2"/>
<dbReference type="PANTHER" id="PTHR33993:SF2">
    <property type="entry name" value="VOC DOMAIN-CONTAINING PROTEIN"/>
    <property type="match status" value="1"/>
</dbReference>
<dbReference type="STRING" id="1395571.TMS3_0106035"/>
<feature type="domain" description="VOC" evidence="1">
    <location>
        <begin position="3"/>
        <end position="120"/>
    </location>
</feature>
<dbReference type="Pfam" id="PF00903">
    <property type="entry name" value="Glyoxalase"/>
    <property type="match status" value="1"/>
</dbReference>
<dbReference type="EMBL" id="AWSQ01000001">
    <property type="protein sequence ID" value="KFX71482.1"/>
    <property type="molecule type" value="Genomic_DNA"/>
</dbReference>
<dbReference type="SUPFAM" id="SSF54593">
    <property type="entry name" value="Glyoxalase/Bleomycin resistance protein/Dihydroxybiphenyl dioxygenase"/>
    <property type="match status" value="1"/>
</dbReference>
<dbReference type="PROSITE" id="PS51819">
    <property type="entry name" value="VOC"/>
    <property type="match status" value="1"/>
</dbReference>
<dbReference type="InterPro" id="IPR052164">
    <property type="entry name" value="Anthracycline_SecMetBiosynth"/>
</dbReference>
<dbReference type="InterPro" id="IPR029068">
    <property type="entry name" value="Glyas_Bleomycin-R_OHBP_Dase"/>
</dbReference>
<sequence>MNAINWFELFVGDFERARRFYEQTLARPLEVMESMGGRVALFPHAPESGVGGCLSDSAEQQSGIGGTRVYLNVEGQLDAVVNRVPAAGGVIIQGKMSIAPHGFIAVIKDSEGNEVGLHSMS</sequence>
<reference evidence="2 3" key="1">
    <citation type="journal article" date="2014" name="Genome Announc.">
        <title>Draft Genome Sequence of Petroleum Oil-Degrading Marine Bacterium Pseudomonas taeanensis Strain MS-3, Isolated from a Crude Oil-Contaminated Seashore.</title>
        <authorList>
            <person name="Lee S.Y."/>
            <person name="Kim S.H."/>
            <person name="Lee D.G."/>
            <person name="Shin S."/>
            <person name="Yun S.H."/>
            <person name="Choi C.W."/>
            <person name="Chung Y.H."/>
            <person name="Choi J.S."/>
            <person name="Kahng H.Y."/>
            <person name="Kim S.I."/>
        </authorList>
    </citation>
    <scope>NUCLEOTIDE SEQUENCE [LARGE SCALE GENOMIC DNA]</scope>
    <source>
        <strain evidence="2 3">MS-3</strain>
    </source>
</reference>
<proteinExistence type="predicted"/>
<keyword evidence="3" id="KW-1185">Reference proteome</keyword>
<dbReference type="AlphaFoldDB" id="A0A0A1YNK4"/>
<accession>A0A0A1YNK4</accession>
<name>A0A0A1YNK4_9PSED</name>
<gene>
    <name evidence="2" type="ORF">TMS3_0106035</name>
</gene>
<dbReference type="eggNOG" id="COG3324">
    <property type="taxonomic scope" value="Bacteria"/>
</dbReference>
<dbReference type="RefSeq" id="WP_025164328.1">
    <property type="nucleotide sequence ID" value="NZ_AWSQ01000001.1"/>
</dbReference>
<evidence type="ECO:0000313" key="3">
    <source>
        <dbReference type="Proteomes" id="UP000030063"/>
    </source>
</evidence>